<evidence type="ECO:0000313" key="7">
    <source>
        <dbReference type="EMBL" id="CDK28738.1"/>
    </source>
</evidence>
<dbReference type="Gene3D" id="3.40.50.1820">
    <property type="entry name" value="alpha/beta hydrolase"/>
    <property type="match status" value="1"/>
</dbReference>
<sequence>MGQTASIESQPYEFKFKDSILKGITVIDSESGKPSSHRFTGLPFAQSTSGDHRFLKARPLPEDFDYSGDYTNYKAQCPQGRPIVDGHDMYAYPADPTEDVTYLNIWVPADDSLKPEGGWPVLVFIHGGWLQFGTPDGPDCRTLHGSENLKNKYILVSVGYRLNIFGFLSGKEVLEECGSVNQGFWDQRLGLEWVYDNIAKFGGNSEKITVGGLSAGSYSTFLQLAYEVYHPQERQIIKQVFCISNCVVTRQKTVQESQSQFDELCKTLGVDEGLSGKEKLARLREFSAEKLVAANYQMSQYYFRGISDNDFISHDLFPDIHSGKYGELLAKKGTRLIFTEVANEAAMYAHIHTPEDLETLTLRLENYYPPPLVEKILKAYPKISEGSSAEEKKEHIKDVYGRASADFQVYASIRTFLDRIVKGGFPVDKVHRYRTEYLNSIYENSPFKRHGVTHSFDMPLWWYAKQDGLSQEECLLVEKWIEPVQKILSFSSEVEGLKSPATYYLLDKDGKISFEKDKLWDWGLEVGKVVAV</sequence>
<dbReference type="OrthoDB" id="6846267at2759"/>
<dbReference type="GeneID" id="34522116"/>
<dbReference type="GO" id="GO:0004806">
    <property type="term" value="F:triacylglycerol lipase activity"/>
    <property type="evidence" value="ECO:0007669"/>
    <property type="project" value="UniProtKB-EC"/>
</dbReference>
<name>W6MQV4_9ASCO</name>
<dbReference type="EMBL" id="HG793129">
    <property type="protein sequence ID" value="CDK28738.1"/>
    <property type="molecule type" value="Genomic_DNA"/>
</dbReference>
<accession>W6MQV4</accession>
<dbReference type="RefSeq" id="XP_022460728.1">
    <property type="nucleotide sequence ID" value="XM_022601488.1"/>
</dbReference>
<evidence type="ECO:0000313" key="8">
    <source>
        <dbReference type="Proteomes" id="UP000019384"/>
    </source>
</evidence>
<organism evidence="7 8">
    <name type="scientific">Kuraishia capsulata CBS 1993</name>
    <dbReference type="NCBI Taxonomy" id="1382522"/>
    <lineage>
        <taxon>Eukaryota</taxon>
        <taxon>Fungi</taxon>
        <taxon>Dikarya</taxon>
        <taxon>Ascomycota</taxon>
        <taxon>Saccharomycotina</taxon>
        <taxon>Pichiomycetes</taxon>
        <taxon>Pichiales</taxon>
        <taxon>Pichiaceae</taxon>
        <taxon>Kuraishia</taxon>
    </lineage>
</organism>
<dbReference type="PANTHER" id="PTHR43142">
    <property type="entry name" value="CARBOXYLIC ESTER HYDROLASE"/>
    <property type="match status" value="1"/>
</dbReference>
<proteinExistence type="inferred from homology"/>
<dbReference type="AlphaFoldDB" id="W6MQV4"/>
<dbReference type="InterPro" id="IPR002018">
    <property type="entry name" value="CarbesteraseB"/>
</dbReference>
<dbReference type="STRING" id="1382522.W6MQV4"/>
<dbReference type="InterPro" id="IPR029058">
    <property type="entry name" value="AB_hydrolase_fold"/>
</dbReference>
<protein>
    <recommendedName>
        <fullName evidence="5">Carboxylic ester hydrolase</fullName>
        <ecNumber evidence="5">3.1.1.-</ecNumber>
    </recommendedName>
</protein>
<dbReference type="SUPFAM" id="SSF53474">
    <property type="entry name" value="alpha/beta-Hydrolases"/>
    <property type="match status" value="1"/>
</dbReference>
<dbReference type="EC" id="3.1.1.-" evidence="5"/>
<dbReference type="ESTHER" id="9asco-w6mqv4">
    <property type="family name" value="Fungal_carboxylesterase_lipase"/>
</dbReference>
<dbReference type="Proteomes" id="UP000019384">
    <property type="component" value="Unassembled WGS sequence"/>
</dbReference>
<evidence type="ECO:0000256" key="5">
    <source>
        <dbReference type="RuleBase" id="RU361235"/>
    </source>
</evidence>
<keyword evidence="4" id="KW-0443">Lipid metabolism</keyword>
<reference evidence="7" key="2">
    <citation type="submission" date="2014-02" db="EMBL/GenBank/DDBJ databases">
        <title>Complete DNA sequence of /Kuraishia capsulata/ illustrates novel genomic features among budding yeasts (/Saccharomycotina/).</title>
        <authorList>
            <person name="Morales L."/>
            <person name="Noel B."/>
            <person name="Porcel B."/>
            <person name="Marcet-Houben M."/>
            <person name="Hullo M-F."/>
            <person name="Sacerdot C."/>
            <person name="Tekaia F."/>
            <person name="Leh-Louis V."/>
            <person name="Despons L."/>
            <person name="Khanna V."/>
            <person name="Aury J-M."/>
            <person name="Barbe V."/>
            <person name="Couloux A."/>
            <person name="Labadie K."/>
            <person name="Pelletier E."/>
            <person name="Souciet J-L."/>
            <person name="Boekhout T."/>
            <person name="Gabaldon T."/>
            <person name="Wincker P."/>
            <person name="Dujon B."/>
        </authorList>
    </citation>
    <scope>NUCLEOTIDE SEQUENCE</scope>
    <source>
        <strain evidence="7">CBS 1993</strain>
    </source>
</reference>
<feature type="domain" description="Carboxylesterase type B" evidence="6">
    <location>
        <begin position="29"/>
        <end position="462"/>
    </location>
</feature>
<evidence type="ECO:0000256" key="3">
    <source>
        <dbReference type="ARBA" id="ARBA00022801"/>
    </source>
</evidence>
<reference evidence="7" key="1">
    <citation type="submission" date="2013-12" db="EMBL/GenBank/DDBJ databases">
        <authorList>
            <person name="Genoscope - CEA"/>
        </authorList>
    </citation>
    <scope>NUCLEOTIDE SEQUENCE</scope>
    <source>
        <strain evidence="7">CBS 1993</strain>
    </source>
</reference>
<keyword evidence="3 5" id="KW-0378">Hydrolase</keyword>
<dbReference type="GO" id="GO:0016042">
    <property type="term" value="P:lipid catabolic process"/>
    <property type="evidence" value="ECO:0007669"/>
    <property type="project" value="UniProtKB-KW"/>
</dbReference>
<evidence type="ECO:0000256" key="1">
    <source>
        <dbReference type="ARBA" id="ARBA00001024"/>
    </source>
</evidence>
<dbReference type="PROSITE" id="PS00122">
    <property type="entry name" value="CARBOXYLESTERASE_B_1"/>
    <property type="match status" value="1"/>
</dbReference>
<comment type="catalytic activity">
    <reaction evidence="1">
        <text>a triacylglycerol + H2O = a diacylglycerol + a fatty acid + H(+)</text>
        <dbReference type="Rhea" id="RHEA:12044"/>
        <dbReference type="ChEBI" id="CHEBI:15377"/>
        <dbReference type="ChEBI" id="CHEBI:15378"/>
        <dbReference type="ChEBI" id="CHEBI:17855"/>
        <dbReference type="ChEBI" id="CHEBI:18035"/>
        <dbReference type="ChEBI" id="CHEBI:28868"/>
        <dbReference type="EC" id="3.1.1.3"/>
    </reaction>
</comment>
<dbReference type="Pfam" id="PF00135">
    <property type="entry name" value="COesterase"/>
    <property type="match status" value="1"/>
</dbReference>
<evidence type="ECO:0000256" key="2">
    <source>
        <dbReference type="ARBA" id="ARBA00005964"/>
    </source>
</evidence>
<dbReference type="InterPro" id="IPR019826">
    <property type="entry name" value="Carboxylesterase_B_AS"/>
</dbReference>
<dbReference type="PANTHER" id="PTHR43142:SF8">
    <property type="entry name" value="CARBOXYLIC ESTER HYDROLASE"/>
    <property type="match status" value="1"/>
</dbReference>
<comment type="similarity">
    <text evidence="2 5">Belongs to the type-B carboxylesterase/lipase family.</text>
</comment>
<gene>
    <name evidence="7" type="ORF">KUCA_T00004722001</name>
</gene>
<evidence type="ECO:0000256" key="4">
    <source>
        <dbReference type="ARBA" id="ARBA00022963"/>
    </source>
</evidence>
<evidence type="ECO:0000259" key="6">
    <source>
        <dbReference type="Pfam" id="PF00135"/>
    </source>
</evidence>
<dbReference type="HOGENOM" id="CLU_006586_17_1_1"/>
<keyword evidence="4" id="KW-0442">Lipid degradation</keyword>
<keyword evidence="8" id="KW-1185">Reference proteome</keyword>